<dbReference type="PANTHER" id="PTHR16943:SF8">
    <property type="entry name" value="2-METHYLCITRATE DEHYDRATASE"/>
    <property type="match status" value="1"/>
</dbReference>
<organism evidence="4 5">
    <name type="scientific">Sinorhizobium meliloti CCNWSX0020</name>
    <dbReference type="NCBI Taxonomy" id="1107881"/>
    <lineage>
        <taxon>Bacteria</taxon>
        <taxon>Pseudomonadati</taxon>
        <taxon>Pseudomonadota</taxon>
        <taxon>Alphaproteobacteria</taxon>
        <taxon>Hyphomicrobiales</taxon>
        <taxon>Rhizobiaceae</taxon>
        <taxon>Sinorhizobium/Ensifer group</taxon>
        <taxon>Sinorhizobium</taxon>
    </lineage>
</organism>
<dbReference type="Pfam" id="PF19305">
    <property type="entry name" value="MmgE_PrpD_C"/>
    <property type="match status" value="1"/>
</dbReference>
<dbReference type="Pfam" id="PF03972">
    <property type="entry name" value="MmgE_PrpD_N"/>
    <property type="match status" value="1"/>
</dbReference>
<gene>
    <name evidence="4" type="ORF">SM0020_26441</name>
</gene>
<evidence type="ECO:0000313" key="5">
    <source>
        <dbReference type="Proteomes" id="UP000004038"/>
    </source>
</evidence>
<dbReference type="InterPro" id="IPR042188">
    <property type="entry name" value="MmgE/PrpD_sf_2"/>
</dbReference>
<evidence type="ECO:0000256" key="1">
    <source>
        <dbReference type="ARBA" id="ARBA00006174"/>
    </source>
</evidence>
<name>H0G710_RHIML</name>
<dbReference type="InterPro" id="IPR005656">
    <property type="entry name" value="MmgE_PrpD"/>
</dbReference>
<dbReference type="Proteomes" id="UP000004038">
    <property type="component" value="Unassembled WGS sequence"/>
</dbReference>
<protein>
    <recommendedName>
        <fullName evidence="6">MmgE/PrpD family protein</fullName>
    </recommendedName>
</protein>
<comment type="similarity">
    <text evidence="1">Belongs to the PrpD family.</text>
</comment>
<evidence type="ECO:0000259" key="2">
    <source>
        <dbReference type="Pfam" id="PF03972"/>
    </source>
</evidence>
<dbReference type="InterPro" id="IPR042183">
    <property type="entry name" value="MmgE/PrpD_sf_1"/>
</dbReference>
<dbReference type="RefSeq" id="WP_003533987.1">
    <property type="nucleotide sequence ID" value="NZ_AGVV01000073.1"/>
</dbReference>
<reference evidence="4 5" key="1">
    <citation type="journal article" date="2012" name="J. Bacteriol.">
        <title>Draft Genome Sequence of Sinorhizobium meliloti CCNWSX0020, a Nitrogen-Fixing Symbiont with Copper Tolerance Capability Isolated from Lead-Zinc Mine Tailings.</title>
        <authorList>
            <person name="Li Z."/>
            <person name="Ma Z."/>
            <person name="Hao X."/>
            <person name="Wei G."/>
        </authorList>
    </citation>
    <scope>NUCLEOTIDE SEQUENCE [LARGE SCALE GENOMIC DNA]</scope>
    <source>
        <strain evidence="4 5">CCNWSX0020</strain>
    </source>
</reference>
<proteinExistence type="inferred from homology"/>
<accession>H0G710</accession>
<evidence type="ECO:0000313" key="4">
    <source>
        <dbReference type="EMBL" id="EHK74912.1"/>
    </source>
</evidence>
<dbReference type="SUPFAM" id="SSF103378">
    <property type="entry name" value="2-methylcitrate dehydratase PrpD"/>
    <property type="match status" value="1"/>
</dbReference>
<feature type="domain" description="MmgE/PrpD C-terminal" evidence="3">
    <location>
        <begin position="275"/>
        <end position="421"/>
    </location>
</feature>
<evidence type="ECO:0000259" key="3">
    <source>
        <dbReference type="Pfam" id="PF19305"/>
    </source>
</evidence>
<dbReference type="InterPro" id="IPR045336">
    <property type="entry name" value="MmgE_PrpD_N"/>
</dbReference>
<evidence type="ECO:0008006" key="6">
    <source>
        <dbReference type="Google" id="ProtNLM"/>
    </source>
</evidence>
<dbReference type="PATRIC" id="fig|1107881.3.peg.5357"/>
<dbReference type="AlphaFoldDB" id="H0G710"/>
<dbReference type="PANTHER" id="PTHR16943">
    <property type="entry name" value="2-METHYLCITRATE DEHYDRATASE-RELATED"/>
    <property type="match status" value="1"/>
</dbReference>
<dbReference type="EMBL" id="AGVV01000073">
    <property type="protein sequence ID" value="EHK74912.1"/>
    <property type="molecule type" value="Genomic_DNA"/>
</dbReference>
<dbReference type="Gene3D" id="3.30.1330.120">
    <property type="entry name" value="2-methylcitrate dehydratase PrpD"/>
    <property type="match status" value="1"/>
</dbReference>
<feature type="domain" description="MmgE/PrpD N-terminal" evidence="2">
    <location>
        <begin position="19"/>
        <end position="251"/>
    </location>
</feature>
<dbReference type="InterPro" id="IPR036148">
    <property type="entry name" value="MmgE/PrpD_sf"/>
</dbReference>
<dbReference type="Gene3D" id="1.10.4100.10">
    <property type="entry name" value="2-methylcitrate dehydratase PrpD"/>
    <property type="match status" value="1"/>
</dbReference>
<dbReference type="InterPro" id="IPR045337">
    <property type="entry name" value="MmgE_PrpD_C"/>
</dbReference>
<sequence>MLNRIDGAPRTAAGATLALARFVAETVSLPAAVEHAARRCFLNILANMIAGSAGPEIGRLLKAHEAFAGAPTATVLGVPHKVDPTTAALVNSASGNILDFDDTHPATLIHPTAPVLAAILPIAERGDASMADVLLALALGSEVAIRVGRALGREHYAAGWHITATCGTIGAAAAAAKMLRLDEGGVRDAIGIACSQAAGIAENFGSTTKSIGVGSAARNGLYAALYAEAGIGASPTALEGQKGYLRVTAPNSESARITRRLGDNWESIDTSPKPYPTCVFLHPVIDGIFELRRKLSNDVEIDRIVVTGHPLLLAVTDRALPKDGHEAKLSLHHSVAVAWKRGKVGLPDLTDDAVHDRDLRHLAGRVFAIADEAMSPETARVRVESRDGKSHDVLVEAARGSVQRPLTDDELFKKCADLLEQDGSPIVSAAALVSLCWQGMSHADFQRILDLGAGRAG</sequence>
<dbReference type="GO" id="GO:0016829">
    <property type="term" value="F:lyase activity"/>
    <property type="evidence" value="ECO:0007669"/>
    <property type="project" value="InterPro"/>
</dbReference>